<dbReference type="RefSeq" id="WP_110521738.1">
    <property type="nucleotide sequence ID" value="NZ_PDOF01000004.1"/>
</dbReference>
<evidence type="ECO:0000256" key="1">
    <source>
        <dbReference type="ARBA" id="ARBA00001974"/>
    </source>
</evidence>
<dbReference type="Proteomes" id="UP000248066">
    <property type="component" value="Unassembled WGS sequence"/>
</dbReference>
<dbReference type="FunFam" id="1.10.45.10:FF:000001">
    <property type="entry name" value="D-lactate dehydrogenase mitochondrial"/>
    <property type="match status" value="1"/>
</dbReference>
<dbReference type="PROSITE" id="PS51387">
    <property type="entry name" value="FAD_PCMH"/>
    <property type="match status" value="1"/>
</dbReference>
<dbReference type="AlphaFoldDB" id="A0A2W0HE79"/>
<evidence type="ECO:0000313" key="9">
    <source>
        <dbReference type="EMBL" id="PYZ95615.1"/>
    </source>
</evidence>
<dbReference type="FunFam" id="3.30.70.2740:FF:000001">
    <property type="entry name" value="D-lactate dehydrogenase mitochondrial"/>
    <property type="match status" value="1"/>
</dbReference>
<dbReference type="InterPro" id="IPR004113">
    <property type="entry name" value="FAD-bd_oxidored_4_C"/>
</dbReference>
<keyword evidence="3" id="KW-0285">Flavoprotein</keyword>
<name>A0A2W0HE79_9BACI</name>
<dbReference type="InterPro" id="IPR016166">
    <property type="entry name" value="FAD-bd_PCMH"/>
</dbReference>
<dbReference type="PANTHER" id="PTHR11748">
    <property type="entry name" value="D-LACTATE DEHYDROGENASE"/>
    <property type="match status" value="1"/>
</dbReference>
<dbReference type="GO" id="GO:1903457">
    <property type="term" value="P:lactate catabolic process"/>
    <property type="evidence" value="ECO:0007669"/>
    <property type="project" value="TreeGrafter"/>
</dbReference>
<dbReference type="InterPro" id="IPR036318">
    <property type="entry name" value="FAD-bd_PCMH-like_sf"/>
</dbReference>
<dbReference type="Gene3D" id="3.30.70.2740">
    <property type="match status" value="1"/>
</dbReference>
<dbReference type="InterPro" id="IPR016171">
    <property type="entry name" value="Vanillyl_alc_oxidase_C-sub2"/>
</dbReference>
<evidence type="ECO:0000256" key="6">
    <source>
        <dbReference type="ARBA" id="ARBA00023002"/>
    </source>
</evidence>
<accession>A0A2W0HE79</accession>
<dbReference type="FunFam" id="3.30.465.10:FF:000016">
    <property type="entry name" value="probable D-lactate dehydrogenase, mitochondrial"/>
    <property type="match status" value="1"/>
</dbReference>
<dbReference type="GO" id="GO:0071949">
    <property type="term" value="F:FAD binding"/>
    <property type="evidence" value="ECO:0007669"/>
    <property type="project" value="InterPro"/>
</dbReference>
<protein>
    <recommendedName>
        <fullName evidence="7">D-lactate dehydrogenase (cytochrome)</fullName>
        <ecNumber evidence="7">1.1.2.4</ecNumber>
    </recommendedName>
</protein>
<comment type="similarity">
    <text evidence="2">Belongs to the FAD-binding oxidoreductase/transferase type 4 family.</text>
</comment>
<keyword evidence="10" id="KW-1185">Reference proteome</keyword>
<evidence type="ECO:0000256" key="7">
    <source>
        <dbReference type="ARBA" id="ARBA00038897"/>
    </source>
</evidence>
<keyword evidence="5" id="KW-0809">Transit peptide</keyword>
<keyword evidence="4" id="KW-0274">FAD</keyword>
<evidence type="ECO:0000256" key="4">
    <source>
        <dbReference type="ARBA" id="ARBA00022827"/>
    </source>
</evidence>
<dbReference type="Gene3D" id="3.30.465.10">
    <property type="match status" value="1"/>
</dbReference>
<dbReference type="SUPFAM" id="SSF55103">
    <property type="entry name" value="FAD-linked oxidases, C-terminal domain"/>
    <property type="match status" value="1"/>
</dbReference>
<dbReference type="Pfam" id="PF01565">
    <property type="entry name" value="FAD_binding_4"/>
    <property type="match status" value="1"/>
</dbReference>
<dbReference type="EC" id="1.1.2.4" evidence="7"/>
<comment type="caution">
    <text evidence="9">The sequence shown here is derived from an EMBL/GenBank/DDBJ whole genome shotgun (WGS) entry which is preliminary data.</text>
</comment>
<evidence type="ECO:0000259" key="8">
    <source>
        <dbReference type="PROSITE" id="PS51387"/>
    </source>
</evidence>
<evidence type="ECO:0000256" key="5">
    <source>
        <dbReference type="ARBA" id="ARBA00022946"/>
    </source>
</evidence>
<dbReference type="InterPro" id="IPR006094">
    <property type="entry name" value="Oxid_FAD_bind_N"/>
</dbReference>
<proteinExistence type="inferred from homology"/>
<dbReference type="GO" id="GO:0008720">
    <property type="term" value="F:D-lactate dehydrogenase (NAD+) activity"/>
    <property type="evidence" value="ECO:0007669"/>
    <property type="project" value="TreeGrafter"/>
</dbReference>
<comment type="cofactor">
    <cofactor evidence="1">
        <name>FAD</name>
        <dbReference type="ChEBI" id="CHEBI:57692"/>
    </cofactor>
</comment>
<dbReference type="Gene3D" id="1.10.45.10">
    <property type="entry name" value="Vanillyl-alcohol Oxidase, Chain A, domain 4"/>
    <property type="match status" value="1"/>
</dbReference>
<reference evidence="9 10" key="1">
    <citation type="submission" date="2017-10" db="EMBL/GenBank/DDBJ databases">
        <title>Bacillus sp. nov., a halophilic bacterium isolated from a Yangshapao Lake.</title>
        <authorList>
            <person name="Wang H."/>
        </authorList>
    </citation>
    <scope>NUCLEOTIDE SEQUENCE [LARGE SCALE GENOMIC DNA]</scope>
    <source>
        <strain evidence="9 10">YSP-3</strain>
    </source>
</reference>
<sequence length="464" mass="50388">MKTSENQLLEELKGVLRDDQVSVNETVLAQHSKDESYHKESLPDIVVFPESTEQVSEIIKVADRTSTPVIPFGLGTSLEGHVIPYDKGITVDFSQMNKVLEIREKDFLVKVQPGVTRSQLNKELKKYGLFFSVDPGADATLGGMAATNASGTTSVKYGVMEDQIRSLEVVLPDGETIQTGNLAQKSSSGYNLNSLYTGSEGTLGCITELTLKVYGIPENIAAARASFPTVNDAVEAVVSILQAGVSIARVELVDEPSIRQVNLFSETEYKEKATLFLEFHGNEPGLNHDVAFTEEIVADHNCEEVFFEKDNAARNKLWEARHNLAYAFVHGNPGKKLMVTDVCVPISELAGAIRHGRETIDELGVDAGIVGHVGDGNYHALLMIDINNAEEVSKANRFNEAIVEYALACGGTCTGEHGVGIGKMKYLRKEHDKALDVMQALKAALDPKGIMNPNKLVPGKGDSL</sequence>
<dbReference type="InterPro" id="IPR016169">
    <property type="entry name" value="FAD-bd_PCMH_sub2"/>
</dbReference>
<gene>
    <name evidence="9" type="ORF">CR205_19060</name>
</gene>
<dbReference type="OrthoDB" id="9767256at2"/>
<dbReference type="GO" id="GO:0004458">
    <property type="term" value="F:D-lactate dehydrogenase (cytochrome) activity"/>
    <property type="evidence" value="ECO:0007669"/>
    <property type="project" value="UniProtKB-EC"/>
</dbReference>
<evidence type="ECO:0000256" key="2">
    <source>
        <dbReference type="ARBA" id="ARBA00008000"/>
    </source>
</evidence>
<feature type="domain" description="FAD-binding PCMH-type" evidence="8">
    <location>
        <begin position="39"/>
        <end position="216"/>
    </location>
</feature>
<evidence type="ECO:0000313" key="10">
    <source>
        <dbReference type="Proteomes" id="UP000248066"/>
    </source>
</evidence>
<dbReference type="InterPro" id="IPR016164">
    <property type="entry name" value="FAD-linked_Oxase-like_C"/>
</dbReference>
<dbReference type="Pfam" id="PF02913">
    <property type="entry name" value="FAD-oxidase_C"/>
    <property type="match status" value="1"/>
</dbReference>
<dbReference type="PANTHER" id="PTHR11748:SF111">
    <property type="entry name" value="D-LACTATE DEHYDROGENASE, MITOCHONDRIAL-RELATED"/>
    <property type="match status" value="1"/>
</dbReference>
<keyword evidence="6" id="KW-0560">Oxidoreductase</keyword>
<organism evidence="9 10">
    <name type="scientific">Alteribacter lacisalsi</name>
    <dbReference type="NCBI Taxonomy" id="2045244"/>
    <lineage>
        <taxon>Bacteria</taxon>
        <taxon>Bacillati</taxon>
        <taxon>Bacillota</taxon>
        <taxon>Bacilli</taxon>
        <taxon>Bacillales</taxon>
        <taxon>Bacillaceae</taxon>
        <taxon>Alteribacter</taxon>
    </lineage>
</organism>
<evidence type="ECO:0000256" key="3">
    <source>
        <dbReference type="ARBA" id="ARBA00022630"/>
    </source>
</evidence>
<dbReference type="EMBL" id="PDOF01000004">
    <property type="protein sequence ID" value="PYZ95615.1"/>
    <property type="molecule type" value="Genomic_DNA"/>
</dbReference>
<dbReference type="SUPFAM" id="SSF56176">
    <property type="entry name" value="FAD-binding/transporter-associated domain-like"/>
    <property type="match status" value="1"/>
</dbReference>